<keyword evidence="1" id="KW-1133">Transmembrane helix</keyword>
<evidence type="ECO:0000313" key="2">
    <source>
        <dbReference type="EMBL" id="USI74808.1"/>
    </source>
</evidence>
<protein>
    <recommendedName>
        <fullName evidence="4">DUF4405 domain-containing protein</fullName>
    </recommendedName>
</protein>
<evidence type="ECO:0000313" key="3">
    <source>
        <dbReference type="Proteomes" id="UP001056937"/>
    </source>
</evidence>
<evidence type="ECO:0008006" key="4">
    <source>
        <dbReference type="Google" id="ProtNLM"/>
    </source>
</evidence>
<dbReference type="EMBL" id="CP084931">
    <property type="protein sequence ID" value="USI74808.1"/>
    <property type="molecule type" value="Genomic_DNA"/>
</dbReference>
<dbReference type="Proteomes" id="UP001056937">
    <property type="component" value="Chromosome 2"/>
</dbReference>
<feature type="transmembrane region" description="Helical" evidence="1">
    <location>
        <begin position="116"/>
        <end position="135"/>
    </location>
</feature>
<name>A0ABY4XD26_9SPHN</name>
<keyword evidence="1" id="KW-0472">Membrane</keyword>
<feature type="transmembrane region" description="Helical" evidence="1">
    <location>
        <begin position="52"/>
        <end position="71"/>
    </location>
</feature>
<accession>A0ABY4XD26</accession>
<dbReference type="RefSeq" id="WP_252168622.1">
    <property type="nucleotide sequence ID" value="NZ_CP084931.1"/>
</dbReference>
<keyword evidence="1" id="KW-0812">Transmembrane</keyword>
<keyword evidence="3" id="KW-1185">Reference proteome</keyword>
<evidence type="ECO:0000256" key="1">
    <source>
        <dbReference type="SAM" id="Phobius"/>
    </source>
</evidence>
<proteinExistence type="predicted"/>
<sequence length="142" mass="16097">MRLRPGRRHMLQAVLLMLWTSGLLWLVAHHWLVRPGDYGPQPSPLEPWCLRAHGLAALGTTGFIGLLWAVHIEPGWALRRRRWSGGLVFASALLLIASGYLLYYVGDEATRATLSLAHWSLGLAALPLFLLHRVAPRRRRRR</sequence>
<feature type="transmembrane region" description="Helical" evidence="1">
    <location>
        <begin position="12"/>
        <end position="32"/>
    </location>
</feature>
<feature type="transmembrane region" description="Helical" evidence="1">
    <location>
        <begin position="83"/>
        <end position="104"/>
    </location>
</feature>
<organism evidence="2 3">
    <name type="scientific">Sphingomonas morindae</name>
    <dbReference type="NCBI Taxonomy" id="1541170"/>
    <lineage>
        <taxon>Bacteria</taxon>
        <taxon>Pseudomonadati</taxon>
        <taxon>Pseudomonadota</taxon>
        <taxon>Alphaproteobacteria</taxon>
        <taxon>Sphingomonadales</taxon>
        <taxon>Sphingomonadaceae</taxon>
        <taxon>Sphingomonas</taxon>
    </lineage>
</organism>
<gene>
    <name evidence="2" type="ORF">LHA26_18855</name>
</gene>
<reference evidence="2" key="1">
    <citation type="journal article" date="2022" name="Toxins">
        <title>Genomic Analysis of Sphingopyxis sp. USTB-05 for Biodegrading Cyanobacterial Hepatotoxins.</title>
        <authorList>
            <person name="Liu C."/>
            <person name="Xu Q."/>
            <person name="Zhao Z."/>
            <person name="Zhang H."/>
            <person name="Liu X."/>
            <person name="Yin C."/>
            <person name="Liu Y."/>
            <person name="Yan H."/>
        </authorList>
    </citation>
    <scope>NUCLEOTIDE SEQUENCE</scope>
    <source>
        <strain evidence="2">NBD5</strain>
    </source>
</reference>